<dbReference type="InterPro" id="IPR003593">
    <property type="entry name" value="AAA+_ATPase"/>
</dbReference>
<keyword evidence="5" id="KW-0862">Zinc</keyword>
<proteinExistence type="inferred from homology"/>
<evidence type="ECO:0000256" key="1">
    <source>
        <dbReference type="ARBA" id="ARBA00005417"/>
    </source>
</evidence>
<protein>
    <submittedName>
        <fullName evidence="8">Iron complex transport system ATP-binding protein</fullName>
    </submittedName>
</protein>
<name>A0A562MLL4_9HYPH</name>
<dbReference type="GO" id="GO:0016887">
    <property type="term" value="F:ATP hydrolysis activity"/>
    <property type="evidence" value="ECO:0007669"/>
    <property type="project" value="InterPro"/>
</dbReference>
<gene>
    <name evidence="8" type="ORF">IQ26_06931</name>
</gene>
<dbReference type="SUPFAM" id="SSF52540">
    <property type="entry name" value="P-loop containing nucleoside triphosphate hydrolases"/>
    <property type="match status" value="1"/>
</dbReference>
<evidence type="ECO:0000313" key="8">
    <source>
        <dbReference type="EMBL" id="TWI20766.1"/>
    </source>
</evidence>
<dbReference type="Gene3D" id="3.40.50.300">
    <property type="entry name" value="P-loop containing nucleotide triphosphate hydrolases"/>
    <property type="match status" value="1"/>
</dbReference>
<evidence type="ECO:0000256" key="4">
    <source>
        <dbReference type="ARBA" id="ARBA00022840"/>
    </source>
</evidence>
<accession>A0A562MLL4</accession>
<dbReference type="InterPro" id="IPR003439">
    <property type="entry name" value="ABC_transporter-like_ATP-bd"/>
</dbReference>
<keyword evidence="2" id="KW-0813">Transport</keyword>
<dbReference type="InterPro" id="IPR050153">
    <property type="entry name" value="Metal_Ion_Import_ABC"/>
</dbReference>
<dbReference type="PROSITE" id="PS00211">
    <property type="entry name" value="ABC_TRANSPORTER_1"/>
    <property type="match status" value="1"/>
</dbReference>
<dbReference type="AlphaFoldDB" id="A0A562MLL4"/>
<dbReference type="PANTHER" id="PTHR42734:SF21">
    <property type="entry name" value="IRON ABC TRANSPORTER, ATP-BINDING PROTEIN"/>
    <property type="match status" value="1"/>
</dbReference>
<evidence type="ECO:0000256" key="2">
    <source>
        <dbReference type="ARBA" id="ARBA00022448"/>
    </source>
</evidence>
<evidence type="ECO:0000256" key="5">
    <source>
        <dbReference type="ARBA" id="ARBA00022906"/>
    </source>
</evidence>
<keyword evidence="3" id="KW-0547">Nucleotide-binding</keyword>
<dbReference type="PANTHER" id="PTHR42734">
    <property type="entry name" value="METAL TRANSPORT SYSTEM ATP-BINDING PROTEIN TM_0124-RELATED"/>
    <property type="match status" value="1"/>
</dbReference>
<dbReference type="RefSeq" id="WP_145722874.1">
    <property type="nucleotide sequence ID" value="NZ_BSPF01000005.1"/>
</dbReference>
<comment type="caution">
    <text evidence="8">The sequence shown here is derived from an EMBL/GenBank/DDBJ whole genome shotgun (WGS) entry which is preliminary data.</text>
</comment>
<evidence type="ECO:0000256" key="6">
    <source>
        <dbReference type="ARBA" id="ARBA00023065"/>
    </source>
</evidence>
<dbReference type="GO" id="GO:0005524">
    <property type="term" value="F:ATP binding"/>
    <property type="evidence" value="ECO:0007669"/>
    <property type="project" value="UniProtKB-KW"/>
</dbReference>
<evidence type="ECO:0000259" key="7">
    <source>
        <dbReference type="PROSITE" id="PS50893"/>
    </source>
</evidence>
<keyword evidence="6" id="KW-0406">Ion transport</keyword>
<dbReference type="Pfam" id="PF00005">
    <property type="entry name" value="ABC_tran"/>
    <property type="match status" value="1"/>
</dbReference>
<evidence type="ECO:0000313" key="9">
    <source>
        <dbReference type="Proteomes" id="UP000317122"/>
    </source>
</evidence>
<dbReference type="InterPro" id="IPR017871">
    <property type="entry name" value="ABC_transporter-like_CS"/>
</dbReference>
<comment type="similarity">
    <text evidence="1">Belongs to the ABC transporter superfamily.</text>
</comment>
<dbReference type="InterPro" id="IPR027417">
    <property type="entry name" value="P-loop_NTPase"/>
</dbReference>
<dbReference type="OrthoDB" id="9810077at2"/>
<dbReference type="PROSITE" id="PS50893">
    <property type="entry name" value="ABC_TRANSPORTER_2"/>
    <property type="match status" value="1"/>
</dbReference>
<dbReference type="EMBL" id="VLKT01000075">
    <property type="protein sequence ID" value="TWI20766.1"/>
    <property type="molecule type" value="Genomic_DNA"/>
</dbReference>
<dbReference type="Proteomes" id="UP000317122">
    <property type="component" value="Unassembled WGS sequence"/>
</dbReference>
<keyword evidence="9" id="KW-1185">Reference proteome</keyword>
<keyword evidence="5" id="KW-0864">Zinc transport</keyword>
<dbReference type="CDD" id="cd03214">
    <property type="entry name" value="ABC_Iron-Siderophores_B12_Hemin"/>
    <property type="match status" value="1"/>
</dbReference>
<organism evidence="8 9">
    <name type="scientific">Mesorhizobium tianshanense</name>
    <dbReference type="NCBI Taxonomy" id="39844"/>
    <lineage>
        <taxon>Bacteria</taxon>
        <taxon>Pseudomonadati</taxon>
        <taxon>Pseudomonadota</taxon>
        <taxon>Alphaproteobacteria</taxon>
        <taxon>Hyphomicrobiales</taxon>
        <taxon>Phyllobacteriaceae</taxon>
        <taxon>Mesorhizobium</taxon>
    </lineage>
</organism>
<keyword evidence="4 8" id="KW-0067">ATP-binding</keyword>
<feature type="domain" description="ABC transporter" evidence="7">
    <location>
        <begin position="4"/>
        <end position="231"/>
    </location>
</feature>
<sequence length="250" mass="26847">MVVLSTDRLGARFGSRQVLRDVTLPPCHGGEVVAVIGPNAAGKSTLFRRIAAILPGPGDCRLEGVHDSDRAVAYMPQDQTGTAVLTVFESVLLARKQVSGWRLAAADLMEVDRALTALEIGDLANEIISELSGGQRQLVGLAQCLVREPQVLLLDEPTSALDMHRQLEAMRRVRNLAQDTGMLVLIALHDLNLALKFADKVAILSGGTLHDFGPAGEVLTPENLAATFRIRARVEPCSQGKPHLIVDDAI</sequence>
<reference evidence="8 9" key="1">
    <citation type="journal article" date="2015" name="Stand. Genomic Sci.">
        <title>Genomic Encyclopedia of Bacterial and Archaeal Type Strains, Phase III: the genomes of soil and plant-associated and newly described type strains.</title>
        <authorList>
            <person name="Whitman W.B."/>
            <person name="Woyke T."/>
            <person name="Klenk H.P."/>
            <person name="Zhou Y."/>
            <person name="Lilburn T.G."/>
            <person name="Beck B.J."/>
            <person name="De Vos P."/>
            <person name="Vandamme P."/>
            <person name="Eisen J.A."/>
            <person name="Garrity G."/>
            <person name="Hugenholtz P."/>
            <person name="Kyrpides N.C."/>
        </authorList>
    </citation>
    <scope>NUCLEOTIDE SEQUENCE [LARGE SCALE GENOMIC DNA]</scope>
    <source>
        <strain evidence="8 9">CGMCC 1.2546</strain>
    </source>
</reference>
<evidence type="ECO:0000256" key="3">
    <source>
        <dbReference type="ARBA" id="ARBA00022741"/>
    </source>
</evidence>
<dbReference type="SMART" id="SM00382">
    <property type="entry name" value="AAA"/>
    <property type="match status" value="1"/>
</dbReference>
<dbReference type="GO" id="GO:0006829">
    <property type="term" value="P:zinc ion transport"/>
    <property type="evidence" value="ECO:0007669"/>
    <property type="project" value="UniProtKB-KW"/>
</dbReference>